<feature type="transmembrane region" description="Helical" evidence="1">
    <location>
        <begin position="21"/>
        <end position="40"/>
    </location>
</feature>
<gene>
    <name evidence="3" type="ORF">Pan54_21500</name>
</gene>
<evidence type="ECO:0000256" key="1">
    <source>
        <dbReference type="SAM" id="Phobius"/>
    </source>
</evidence>
<dbReference type="Pfam" id="PF07811">
    <property type="entry name" value="TadE"/>
    <property type="match status" value="1"/>
</dbReference>
<organism evidence="3 4">
    <name type="scientific">Rubinisphaera italica</name>
    <dbReference type="NCBI Taxonomy" id="2527969"/>
    <lineage>
        <taxon>Bacteria</taxon>
        <taxon>Pseudomonadati</taxon>
        <taxon>Planctomycetota</taxon>
        <taxon>Planctomycetia</taxon>
        <taxon>Planctomycetales</taxon>
        <taxon>Planctomycetaceae</taxon>
        <taxon>Rubinisphaera</taxon>
    </lineage>
</organism>
<evidence type="ECO:0000313" key="4">
    <source>
        <dbReference type="Proteomes" id="UP000316095"/>
    </source>
</evidence>
<dbReference type="InterPro" id="IPR012495">
    <property type="entry name" value="TadE-like_dom"/>
</dbReference>
<dbReference type="RefSeq" id="WP_146503409.1">
    <property type="nucleotide sequence ID" value="NZ_SJPG01000001.1"/>
</dbReference>
<keyword evidence="1" id="KW-0812">Transmembrane</keyword>
<keyword evidence="4" id="KW-1185">Reference proteome</keyword>
<reference evidence="3 4" key="1">
    <citation type="submission" date="2019-02" db="EMBL/GenBank/DDBJ databases">
        <title>Deep-cultivation of Planctomycetes and their phenomic and genomic characterization uncovers novel biology.</title>
        <authorList>
            <person name="Wiegand S."/>
            <person name="Jogler M."/>
            <person name="Boedeker C."/>
            <person name="Pinto D."/>
            <person name="Vollmers J."/>
            <person name="Rivas-Marin E."/>
            <person name="Kohn T."/>
            <person name="Peeters S.H."/>
            <person name="Heuer A."/>
            <person name="Rast P."/>
            <person name="Oberbeckmann S."/>
            <person name="Bunk B."/>
            <person name="Jeske O."/>
            <person name="Meyerdierks A."/>
            <person name="Storesund J.E."/>
            <person name="Kallscheuer N."/>
            <person name="Luecker S."/>
            <person name="Lage O.M."/>
            <person name="Pohl T."/>
            <person name="Merkel B.J."/>
            <person name="Hornburger P."/>
            <person name="Mueller R.-W."/>
            <person name="Bruemmer F."/>
            <person name="Labrenz M."/>
            <person name="Spormann A.M."/>
            <person name="Op Den Camp H."/>
            <person name="Overmann J."/>
            <person name="Amann R."/>
            <person name="Jetten M.S.M."/>
            <person name="Mascher T."/>
            <person name="Medema M.H."/>
            <person name="Devos D.P."/>
            <person name="Kaster A.-K."/>
            <person name="Ovreas L."/>
            <person name="Rohde M."/>
            <person name="Galperin M.Y."/>
            <person name="Jogler C."/>
        </authorList>
    </citation>
    <scope>NUCLEOTIDE SEQUENCE [LARGE SCALE GENOMIC DNA]</scope>
    <source>
        <strain evidence="3 4">Pan54</strain>
    </source>
</reference>
<keyword evidence="1" id="KW-0472">Membrane</keyword>
<comment type="caution">
    <text evidence="3">The sequence shown here is derived from an EMBL/GenBank/DDBJ whole genome shotgun (WGS) entry which is preliminary data.</text>
</comment>
<dbReference type="Proteomes" id="UP000316095">
    <property type="component" value="Unassembled WGS sequence"/>
</dbReference>
<dbReference type="EMBL" id="SJPG01000001">
    <property type="protein sequence ID" value="TWT61414.1"/>
    <property type="molecule type" value="Genomic_DNA"/>
</dbReference>
<sequence length="166" mass="18262">MNRIISKSQIQPELNDRRGAALVEFAIIAPVFMFLILGMVEMGNALEATTQLSAALREAGRLASMDWSEIVPEGESPNEKVIRDIRNFLKAGGYPGDDITITLTSADGNDVGQTFDLANPANERRLFKLEATIPFEQVSTFPHGLMNGRNINARIVMRAGRISLMN</sequence>
<dbReference type="OrthoDB" id="261466at2"/>
<evidence type="ECO:0000313" key="3">
    <source>
        <dbReference type="EMBL" id="TWT61414.1"/>
    </source>
</evidence>
<dbReference type="AlphaFoldDB" id="A0A5C5XF42"/>
<proteinExistence type="predicted"/>
<feature type="domain" description="TadE-like" evidence="2">
    <location>
        <begin position="19"/>
        <end position="61"/>
    </location>
</feature>
<accession>A0A5C5XF42</accession>
<keyword evidence="1" id="KW-1133">Transmembrane helix</keyword>
<evidence type="ECO:0000259" key="2">
    <source>
        <dbReference type="Pfam" id="PF07811"/>
    </source>
</evidence>
<name>A0A5C5XF42_9PLAN</name>
<protein>
    <submittedName>
        <fullName evidence="3">TadE-like protein</fullName>
    </submittedName>
</protein>